<reference evidence="2" key="1">
    <citation type="submission" date="2017-04" db="EMBL/GenBank/DDBJ databases">
        <authorList>
            <person name="Varghese N."/>
            <person name="Submissions S."/>
        </authorList>
    </citation>
    <scope>NUCLEOTIDE SEQUENCE [LARGE SCALE GENOMIC DNA]</scope>
    <source>
        <strain evidence="2">DSM 19835</strain>
    </source>
</reference>
<keyword evidence="2" id="KW-1185">Reference proteome</keyword>
<evidence type="ECO:0000313" key="1">
    <source>
        <dbReference type="EMBL" id="SMG27332.1"/>
    </source>
</evidence>
<organism evidence="1 2">
    <name type="scientific">Arenibacter troitsensis</name>
    <dbReference type="NCBI Taxonomy" id="188872"/>
    <lineage>
        <taxon>Bacteria</taxon>
        <taxon>Pseudomonadati</taxon>
        <taxon>Bacteroidota</taxon>
        <taxon>Flavobacteriia</taxon>
        <taxon>Flavobacteriales</taxon>
        <taxon>Flavobacteriaceae</taxon>
        <taxon>Arenibacter</taxon>
    </lineage>
</organism>
<gene>
    <name evidence="1" type="ORF">SAMN03080602_01842</name>
</gene>
<name>A0A1X7JI05_9FLAO</name>
<protein>
    <submittedName>
        <fullName evidence="1">Uncharacterized protein</fullName>
    </submittedName>
</protein>
<dbReference type="Proteomes" id="UP000193420">
    <property type="component" value="Unassembled WGS sequence"/>
</dbReference>
<sequence>MAFWTNEFYSYRLDHKVGKKNQGIGVFINIEKEIIIIVWP</sequence>
<accession>A0A1X7JI05</accession>
<proteinExistence type="predicted"/>
<evidence type="ECO:0000313" key="2">
    <source>
        <dbReference type="Proteomes" id="UP000193420"/>
    </source>
</evidence>
<dbReference type="AlphaFoldDB" id="A0A1X7JI05"/>
<dbReference type="EMBL" id="FXAO01000003">
    <property type="protein sequence ID" value="SMG27332.1"/>
    <property type="molecule type" value="Genomic_DNA"/>
</dbReference>